<reference evidence="2" key="1">
    <citation type="submission" date="2021-07" db="EMBL/GenBank/DDBJ databases">
        <authorList>
            <person name="Durling M."/>
        </authorList>
    </citation>
    <scope>NUCLEOTIDE SEQUENCE</scope>
</reference>
<name>A0A9N9KYV5_9HELO</name>
<proteinExistence type="predicted"/>
<evidence type="ECO:0000256" key="1">
    <source>
        <dbReference type="SAM" id="MobiDB-lite"/>
    </source>
</evidence>
<protein>
    <submittedName>
        <fullName evidence="2">Uncharacterized protein</fullName>
    </submittedName>
</protein>
<dbReference type="EMBL" id="CAJVRL010000055">
    <property type="protein sequence ID" value="CAG8953997.1"/>
    <property type="molecule type" value="Genomic_DNA"/>
</dbReference>
<organism evidence="2 3">
    <name type="scientific">Hymenoscyphus fraxineus</name>
    <dbReference type="NCBI Taxonomy" id="746836"/>
    <lineage>
        <taxon>Eukaryota</taxon>
        <taxon>Fungi</taxon>
        <taxon>Dikarya</taxon>
        <taxon>Ascomycota</taxon>
        <taxon>Pezizomycotina</taxon>
        <taxon>Leotiomycetes</taxon>
        <taxon>Helotiales</taxon>
        <taxon>Helotiaceae</taxon>
        <taxon>Hymenoscyphus</taxon>
    </lineage>
</organism>
<evidence type="ECO:0000313" key="2">
    <source>
        <dbReference type="EMBL" id="CAG8953997.1"/>
    </source>
</evidence>
<accession>A0A9N9KYV5</accession>
<evidence type="ECO:0000313" key="3">
    <source>
        <dbReference type="Proteomes" id="UP000696280"/>
    </source>
</evidence>
<gene>
    <name evidence="2" type="ORF">HYFRA_00009096</name>
</gene>
<keyword evidence="3" id="KW-1185">Reference proteome</keyword>
<dbReference type="AlphaFoldDB" id="A0A9N9KYV5"/>
<feature type="region of interest" description="Disordered" evidence="1">
    <location>
        <begin position="1"/>
        <end position="21"/>
    </location>
</feature>
<comment type="caution">
    <text evidence="2">The sequence shown here is derived from an EMBL/GenBank/DDBJ whole genome shotgun (WGS) entry which is preliminary data.</text>
</comment>
<dbReference type="Proteomes" id="UP000696280">
    <property type="component" value="Unassembled WGS sequence"/>
</dbReference>
<sequence>MGDPSIGTPSTNVPGRKGGEGCQSSGCLQPVNASSKFRAIWFAWVGGRLIPQIIYSRSCPSFLFAPACGEVVPHALLIDQANSVNSGEYKLTIKRHFRFVSQFSLSRQTHIVILLIFVHRNPGKPRMAIFDEKLLPPQKQKQVCKEKGTGRAIWFHICFFGRNFGFETFHSFQSTGTGDGKTGFVHPSRVNLGMTGDSRRLRLG</sequence>